<keyword evidence="4" id="KW-0235">DNA replication</keyword>
<evidence type="ECO:0000256" key="4">
    <source>
        <dbReference type="ARBA" id="ARBA00022705"/>
    </source>
</evidence>
<evidence type="ECO:0000256" key="9">
    <source>
        <dbReference type="ARBA" id="ARBA00023204"/>
    </source>
</evidence>
<name>A0A315YWD4_SEDFL</name>
<evidence type="ECO:0000256" key="5">
    <source>
        <dbReference type="ARBA" id="ARBA00022723"/>
    </source>
</evidence>
<keyword evidence="7" id="KW-0378">Hydrolase</keyword>
<dbReference type="AlphaFoldDB" id="A0A315YWD4"/>
<dbReference type="InterPro" id="IPR047127">
    <property type="entry name" value="MutT-like"/>
</dbReference>
<evidence type="ECO:0000256" key="12">
    <source>
        <dbReference type="ARBA" id="ARBA00038905"/>
    </source>
</evidence>
<dbReference type="EC" id="3.6.1.55" evidence="12"/>
<comment type="catalytic activity">
    <reaction evidence="10">
        <text>8-oxo-dGTP + H2O = 8-oxo-dGMP + diphosphate + H(+)</text>
        <dbReference type="Rhea" id="RHEA:31575"/>
        <dbReference type="ChEBI" id="CHEBI:15377"/>
        <dbReference type="ChEBI" id="CHEBI:15378"/>
        <dbReference type="ChEBI" id="CHEBI:33019"/>
        <dbReference type="ChEBI" id="CHEBI:63224"/>
        <dbReference type="ChEBI" id="CHEBI:77896"/>
        <dbReference type="EC" id="3.6.1.55"/>
    </reaction>
</comment>
<dbReference type="PANTHER" id="PTHR47707">
    <property type="entry name" value="8-OXO-DGTP DIPHOSPHATASE"/>
    <property type="match status" value="1"/>
</dbReference>
<dbReference type="InterPro" id="IPR000086">
    <property type="entry name" value="NUDIX_hydrolase_dom"/>
</dbReference>
<dbReference type="GO" id="GO:0008413">
    <property type="term" value="F:8-oxo-7,8-dihydroguanosine triphosphate pyrophosphatase activity"/>
    <property type="evidence" value="ECO:0007669"/>
    <property type="project" value="TreeGrafter"/>
</dbReference>
<evidence type="ECO:0000256" key="14">
    <source>
        <dbReference type="ARBA" id="ARBA00041592"/>
    </source>
</evidence>
<dbReference type="Pfam" id="PF00293">
    <property type="entry name" value="NUDIX"/>
    <property type="match status" value="1"/>
</dbReference>
<dbReference type="EMBL" id="QGDO01000011">
    <property type="protein sequence ID" value="PWJ34094.1"/>
    <property type="molecule type" value="Genomic_DNA"/>
</dbReference>
<dbReference type="GO" id="GO:0044716">
    <property type="term" value="F:8-oxo-GDP phosphatase activity"/>
    <property type="evidence" value="ECO:0007669"/>
    <property type="project" value="TreeGrafter"/>
</dbReference>
<dbReference type="GO" id="GO:0006260">
    <property type="term" value="P:DNA replication"/>
    <property type="evidence" value="ECO:0007669"/>
    <property type="project" value="UniProtKB-KW"/>
</dbReference>
<protein>
    <recommendedName>
        <fullName evidence="13">8-oxo-dGTP diphosphatase</fullName>
        <ecNumber evidence="12">3.6.1.55</ecNumber>
    </recommendedName>
    <alternativeName>
        <fullName evidence="16">7,8-dihydro-8-oxoguanine-triphosphatase</fullName>
    </alternativeName>
    <alternativeName>
        <fullName evidence="15">Mutator protein MutT</fullName>
    </alternativeName>
    <alternativeName>
        <fullName evidence="14">dGTP pyrophosphohydrolase</fullName>
    </alternativeName>
</protein>
<evidence type="ECO:0000256" key="2">
    <source>
        <dbReference type="ARBA" id="ARBA00005582"/>
    </source>
</evidence>
<keyword evidence="3" id="KW-0515">Mutator protein</keyword>
<dbReference type="RefSeq" id="WP_109622866.1">
    <property type="nucleotide sequence ID" value="NZ_QGDO01000011.1"/>
</dbReference>
<comment type="catalytic activity">
    <reaction evidence="11">
        <text>8-oxo-GTP + H2O = 8-oxo-GMP + diphosphate + H(+)</text>
        <dbReference type="Rhea" id="RHEA:67616"/>
        <dbReference type="ChEBI" id="CHEBI:15377"/>
        <dbReference type="ChEBI" id="CHEBI:15378"/>
        <dbReference type="ChEBI" id="CHEBI:33019"/>
        <dbReference type="ChEBI" id="CHEBI:143553"/>
        <dbReference type="ChEBI" id="CHEBI:145694"/>
    </reaction>
</comment>
<evidence type="ECO:0000259" key="17">
    <source>
        <dbReference type="PROSITE" id="PS51462"/>
    </source>
</evidence>
<dbReference type="OrthoDB" id="9810648at2"/>
<dbReference type="GO" id="GO:0035539">
    <property type="term" value="F:8-oxo-7,8-dihydrodeoxyguanosine triphosphate pyrophosphatase activity"/>
    <property type="evidence" value="ECO:0007669"/>
    <property type="project" value="UniProtKB-EC"/>
</dbReference>
<dbReference type="GO" id="GO:0046872">
    <property type="term" value="F:metal ion binding"/>
    <property type="evidence" value="ECO:0007669"/>
    <property type="project" value="UniProtKB-KW"/>
</dbReference>
<accession>A0A315YWD4</accession>
<evidence type="ECO:0000313" key="19">
    <source>
        <dbReference type="Proteomes" id="UP000245535"/>
    </source>
</evidence>
<evidence type="ECO:0000256" key="8">
    <source>
        <dbReference type="ARBA" id="ARBA00022842"/>
    </source>
</evidence>
<evidence type="ECO:0000256" key="10">
    <source>
        <dbReference type="ARBA" id="ARBA00035861"/>
    </source>
</evidence>
<keyword evidence="5" id="KW-0479">Metal-binding</keyword>
<evidence type="ECO:0000256" key="3">
    <source>
        <dbReference type="ARBA" id="ARBA00022457"/>
    </source>
</evidence>
<dbReference type="Proteomes" id="UP000245535">
    <property type="component" value="Unassembled WGS sequence"/>
</dbReference>
<comment type="cofactor">
    <cofactor evidence="1">
        <name>Mg(2+)</name>
        <dbReference type="ChEBI" id="CHEBI:18420"/>
    </cofactor>
</comment>
<dbReference type="GO" id="GO:0006281">
    <property type="term" value="P:DNA repair"/>
    <property type="evidence" value="ECO:0007669"/>
    <property type="project" value="UniProtKB-KW"/>
</dbReference>
<evidence type="ECO:0000256" key="13">
    <source>
        <dbReference type="ARBA" id="ARBA00040794"/>
    </source>
</evidence>
<comment type="caution">
    <text evidence="18">The sequence shown here is derived from an EMBL/GenBank/DDBJ whole genome shotgun (WGS) entry which is preliminary data.</text>
</comment>
<dbReference type="PANTHER" id="PTHR47707:SF1">
    <property type="entry name" value="NUDIX HYDROLASE FAMILY PROTEIN"/>
    <property type="match status" value="1"/>
</dbReference>
<gene>
    <name evidence="18" type="ORF">BC781_1114</name>
</gene>
<evidence type="ECO:0000313" key="18">
    <source>
        <dbReference type="EMBL" id="PWJ34094.1"/>
    </source>
</evidence>
<keyword evidence="9" id="KW-0234">DNA repair</keyword>
<proteinExistence type="inferred from homology"/>
<keyword evidence="8" id="KW-0460">Magnesium</keyword>
<dbReference type="SUPFAM" id="SSF55811">
    <property type="entry name" value="Nudix"/>
    <property type="match status" value="1"/>
</dbReference>
<dbReference type="GO" id="GO:0044715">
    <property type="term" value="F:8-oxo-dGDP phosphatase activity"/>
    <property type="evidence" value="ECO:0007669"/>
    <property type="project" value="TreeGrafter"/>
</dbReference>
<evidence type="ECO:0000256" key="1">
    <source>
        <dbReference type="ARBA" id="ARBA00001946"/>
    </source>
</evidence>
<organism evidence="18 19">
    <name type="scientific">Sediminitomix flava</name>
    <dbReference type="NCBI Taxonomy" id="379075"/>
    <lineage>
        <taxon>Bacteria</taxon>
        <taxon>Pseudomonadati</taxon>
        <taxon>Bacteroidota</taxon>
        <taxon>Cytophagia</taxon>
        <taxon>Cytophagales</taxon>
        <taxon>Flammeovirgaceae</taxon>
        <taxon>Sediminitomix</taxon>
    </lineage>
</organism>
<evidence type="ECO:0000256" key="11">
    <source>
        <dbReference type="ARBA" id="ARBA00036904"/>
    </source>
</evidence>
<feature type="domain" description="Nudix hydrolase" evidence="17">
    <location>
        <begin position="3"/>
        <end position="128"/>
    </location>
</feature>
<keyword evidence="19" id="KW-1185">Reference proteome</keyword>
<dbReference type="PROSITE" id="PS51462">
    <property type="entry name" value="NUDIX"/>
    <property type="match status" value="1"/>
</dbReference>
<comment type="similarity">
    <text evidence="2">Belongs to the Nudix hydrolase family.</text>
</comment>
<evidence type="ECO:0000256" key="16">
    <source>
        <dbReference type="ARBA" id="ARBA00042798"/>
    </source>
</evidence>
<dbReference type="Gene3D" id="3.90.79.10">
    <property type="entry name" value="Nucleoside Triphosphate Pyrophosphohydrolase"/>
    <property type="match status" value="1"/>
</dbReference>
<reference evidence="18 19" key="1">
    <citation type="submission" date="2018-03" db="EMBL/GenBank/DDBJ databases">
        <title>Genomic Encyclopedia of Archaeal and Bacterial Type Strains, Phase II (KMG-II): from individual species to whole genera.</title>
        <authorList>
            <person name="Goeker M."/>
        </authorList>
    </citation>
    <scope>NUCLEOTIDE SEQUENCE [LARGE SCALE GENOMIC DNA]</scope>
    <source>
        <strain evidence="18 19">DSM 28229</strain>
    </source>
</reference>
<keyword evidence="6" id="KW-0227">DNA damage</keyword>
<evidence type="ECO:0000256" key="15">
    <source>
        <dbReference type="ARBA" id="ARBA00041979"/>
    </source>
</evidence>
<sequence>MKKEFDVVGAVIKDKSGKIFCALRSENMTLPNLWEFPGGKIEKGEQAEESLVREIWEELGCRVKVKNHICSNTHEYEMVIVHFSTFEVEILEGQPVLHEHASSIWLAPQNLKSLVWAEADIPTVELLMRETKK</sequence>
<evidence type="ECO:0000256" key="6">
    <source>
        <dbReference type="ARBA" id="ARBA00022763"/>
    </source>
</evidence>
<dbReference type="InterPro" id="IPR015797">
    <property type="entry name" value="NUDIX_hydrolase-like_dom_sf"/>
</dbReference>
<dbReference type="InterPro" id="IPR020476">
    <property type="entry name" value="Nudix_hydrolase"/>
</dbReference>
<dbReference type="PRINTS" id="PR00502">
    <property type="entry name" value="NUDIXFAMILY"/>
</dbReference>
<evidence type="ECO:0000256" key="7">
    <source>
        <dbReference type="ARBA" id="ARBA00022801"/>
    </source>
</evidence>
<dbReference type="CDD" id="cd03425">
    <property type="entry name" value="NUDIX_MutT_NudA_like"/>
    <property type="match status" value="1"/>
</dbReference>